<dbReference type="PANTHER" id="PTHR21581:SF33">
    <property type="entry name" value="D-ALANYL-D-ALANINE CARBOXYPEPTIDASE DACB"/>
    <property type="match status" value="1"/>
</dbReference>
<dbReference type="PRINTS" id="PR00725">
    <property type="entry name" value="DADACBPTASE1"/>
</dbReference>
<keyword evidence="9" id="KW-0133">Cell shape</keyword>
<dbReference type="Gene3D" id="2.60.410.10">
    <property type="entry name" value="D-Ala-D-Ala carboxypeptidase, C-terminal domain"/>
    <property type="match status" value="1"/>
</dbReference>
<dbReference type="SUPFAM" id="SSF56601">
    <property type="entry name" value="beta-lactamase/transpeptidase-like"/>
    <property type="match status" value="1"/>
</dbReference>
<dbReference type="InterPro" id="IPR018044">
    <property type="entry name" value="Peptidase_S11"/>
</dbReference>
<gene>
    <name evidence="18" type="ordered locus">Thexy_1552</name>
</gene>
<name>F6BHB0_THEXL</name>
<evidence type="ECO:0000256" key="11">
    <source>
        <dbReference type="ARBA" id="ARBA00023316"/>
    </source>
</evidence>
<sequence length="457" mass="51490">MKKIVSIITVIIFLINFIPKVYGMENPPQIVGPTAVLMDFTTGQVLYDKNMNQRMYPASTTKILTAIIAIEKGKLNDVVTVNDDVKNIDGNSIYLVPGEKLTLEQLLYAMLLESANDAAIAVADHIGGSIQGFANLMNEKAKEIGAKDSHFVNPNGLPNTEHYSTPYDMALIARYAMRNATFRKIVSTIHYQIPPTNKFDKPRDLWISNRLIKPTSFHYDGADGVKTGYTIAANQVFVGSATRNGHRLISVIMGDEGTNIWTDTIKLLNYGFNNFDLVNPLEQNSIVTYVDIGKVKFKLPLIAKDSFYYVVPKGQENSIKSSISVDKNINAPVKKGTTLGSINFTFNGKYIGSVPLIADESVYKNYLGTYYNGTKTTVMKDYSTIRSYVELFLGLFIVMISILLWLRKRVNNPFLSIKQLCNRWLFYAYCFMRTQLLTAKTPNTRFKVDNWLAFNHF</sequence>
<keyword evidence="11" id="KW-0961">Cell wall biogenesis/degradation</keyword>
<feature type="domain" description="Peptidase S11 D-Ala-D-Ala carboxypeptidase A C-terminal" evidence="17">
    <location>
        <begin position="275"/>
        <end position="364"/>
    </location>
</feature>
<dbReference type="InterPro" id="IPR001967">
    <property type="entry name" value="Peptidase_S11_N"/>
</dbReference>
<dbReference type="InterPro" id="IPR012338">
    <property type="entry name" value="Beta-lactam/transpept-like"/>
</dbReference>
<dbReference type="InterPro" id="IPR012907">
    <property type="entry name" value="Peptidase_S11_C"/>
</dbReference>
<dbReference type="KEGG" id="txy:Thexy_1552"/>
<dbReference type="InterPro" id="IPR015956">
    <property type="entry name" value="Peniciliin-bd_prot_C_sf"/>
</dbReference>
<dbReference type="EC" id="3.4.16.4" evidence="4"/>
<dbReference type="GO" id="GO:0009252">
    <property type="term" value="P:peptidoglycan biosynthetic process"/>
    <property type="evidence" value="ECO:0007669"/>
    <property type="project" value="UniProtKB-UniPathway"/>
</dbReference>
<keyword evidence="6" id="KW-0645">Protease</keyword>
<evidence type="ECO:0000256" key="7">
    <source>
        <dbReference type="ARBA" id="ARBA00022729"/>
    </source>
</evidence>
<keyword evidence="8 18" id="KW-0378">Hydrolase</keyword>
<evidence type="ECO:0000256" key="15">
    <source>
        <dbReference type="RuleBase" id="RU004016"/>
    </source>
</evidence>
<evidence type="ECO:0000313" key="19">
    <source>
        <dbReference type="Proteomes" id="UP000007239"/>
    </source>
</evidence>
<evidence type="ECO:0000259" key="17">
    <source>
        <dbReference type="SMART" id="SM00936"/>
    </source>
</evidence>
<evidence type="ECO:0000313" key="18">
    <source>
        <dbReference type="EMBL" id="AEF17583.1"/>
    </source>
</evidence>
<accession>F6BHB0</accession>
<feature type="binding site" evidence="14">
    <location>
        <position position="226"/>
    </location>
    <ligand>
        <name>substrate</name>
    </ligand>
</feature>
<dbReference type="Gene3D" id="3.40.710.10">
    <property type="entry name" value="DD-peptidase/beta-lactamase superfamily"/>
    <property type="match status" value="1"/>
</dbReference>
<reference evidence="18" key="1">
    <citation type="submission" date="2011-05" db="EMBL/GenBank/DDBJ databases">
        <title>Complete sequence of Thermoanaerobacterium xylanolyticum LX-11.</title>
        <authorList>
            <consortium name="US DOE Joint Genome Institute"/>
            <person name="Lucas S."/>
            <person name="Han J."/>
            <person name="Lapidus A."/>
            <person name="Cheng J.-F."/>
            <person name="Goodwin L."/>
            <person name="Pitluck S."/>
            <person name="Peters L."/>
            <person name="Mikhailova N."/>
            <person name="Lu M."/>
            <person name="Han C."/>
            <person name="Tapia R."/>
            <person name="Land M."/>
            <person name="Hauser L."/>
            <person name="Kyrpides N."/>
            <person name="Ivanova N."/>
            <person name="Pagani I."/>
            <person name="Hemme C."/>
            <person name="Woyke T."/>
        </authorList>
    </citation>
    <scope>NUCLEOTIDE SEQUENCE</scope>
    <source>
        <strain evidence="18">LX-11</strain>
    </source>
</reference>
<evidence type="ECO:0000256" key="2">
    <source>
        <dbReference type="ARBA" id="ARBA00004752"/>
    </source>
</evidence>
<evidence type="ECO:0000256" key="4">
    <source>
        <dbReference type="ARBA" id="ARBA00012448"/>
    </source>
</evidence>
<comment type="catalytic activity">
    <reaction evidence="12">
        <text>Preferential cleavage: (Ac)2-L-Lys-D-Ala-|-D-Ala. Also transpeptidation of peptidyl-alanyl moieties that are N-acyl substituents of D-alanine.</text>
        <dbReference type="EC" id="3.4.16.4"/>
    </reaction>
</comment>
<evidence type="ECO:0000256" key="14">
    <source>
        <dbReference type="PIRSR" id="PIRSR618044-2"/>
    </source>
</evidence>
<keyword evidence="7" id="KW-0732">Signal</keyword>
<dbReference type="GO" id="GO:0009002">
    <property type="term" value="F:serine-type D-Ala-D-Ala carboxypeptidase activity"/>
    <property type="evidence" value="ECO:0007669"/>
    <property type="project" value="UniProtKB-EC"/>
</dbReference>
<dbReference type="AlphaFoldDB" id="F6BHB0"/>
<keyword evidence="16" id="KW-0812">Transmembrane</keyword>
<comment type="pathway">
    <text evidence="2">Cell wall biogenesis; peptidoglycan biosynthesis.</text>
</comment>
<dbReference type="GO" id="GO:0071555">
    <property type="term" value="P:cell wall organization"/>
    <property type="evidence" value="ECO:0007669"/>
    <property type="project" value="UniProtKB-KW"/>
</dbReference>
<evidence type="ECO:0000256" key="16">
    <source>
        <dbReference type="SAM" id="Phobius"/>
    </source>
</evidence>
<evidence type="ECO:0000256" key="5">
    <source>
        <dbReference type="ARBA" id="ARBA00022645"/>
    </source>
</evidence>
<keyword evidence="16" id="KW-1133">Transmembrane helix</keyword>
<keyword evidence="16" id="KW-0472">Membrane</keyword>
<feature type="active site" description="Acyl-ester intermediate" evidence="13">
    <location>
        <position position="59"/>
    </location>
</feature>
<evidence type="ECO:0000256" key="6">
    <source>
        <dbReference type="ARBA" id="ARBA00022670"/>
    </source>
</evidence>
<dbReference type="eggNOG" id="COG1686">
    <property type="taxonomic scope" value="Bacteria"/>
</dbReference>
<dbReference type="EMBL" id="CP002739">
    <property type="protein sequence ID" value="AEF17583.1"/>
    <property type="molecule type" value="Genomic_DNA"/>
</dbReference>
<keyword evidence="5 18" id="KW-0121">Carboxypeptidase</keyword>
<dbReference type="InterPro" id="IPR037167">
    <property type="entry name" value="Peptidase_S11_C_sf"/>
</dbReference>
<keyword evidence="10" id="KW-0573">Peptidoglycan synthesis</keyword>
<organism evidence="18 19">
    <name type="scientific">Thermoanaerobacterium xylanolyticum (strain ATCC 49914 / DSM 7097 / LX-11)</name>
    <dbReference type="NCBI Taxonomy" id="858215"/>
    <lineage>
        <taxon>Bacteria</taxon>
        <taxon>Bacillati</taxon>
        <taxon>Bacillota</taxon>
        <taxon>Clostridia</taxon>
        <taxon>Thermoanaerobacterales</taxon>
        <taxon>Thermoanaerobacteraceae</taxon>
        <taxon>Thermoanaerobacterium</taxon>
    </lineage>
</organism>
<evidence type="ECO:0000256" key="8">
    <source>
        <dbReference type="ARBA" id="ARBA00022801"/>
    </source>
</evidence>
<evidence type="ECO:0000256" key="12">
    <source>
        <dbReference type="ARBA" id="ARBA00034000"/>
    </source>
</evidence>
<feature type="transmembrane region" description="Helical" evidence="16">
    <location>
        <begin position="388"/>
        <end position="406"/>
    </location>
</feature>
<evidence type="ECO:0000256" key="10">
    <source>
        <dbReference type="ARBA" id="ARBA00022984"/>
    </source>
</evidence>
<dbReference type="Pfam" id="PF07943">
    <property type="entry name" value="PBP5_C"/>
    <property type="match status" value="1"/>
</dbReference>
<dbReference type="GO" id="GO:0006508">
    <property type="term" value="P:proteolysis"/>
    <property type="evidence" value="ECO:0007669"/>
    <property type="project" value="UniProtKB-KW"/>
</dbReference>
<feature type="active site" evidence="13">
    <location>
        <position position="114"/>
    </location>
</feature>
<protein>
    <recommendedName>
        <fullName evidence="4">serine-type D-Ala-D-Ala carboxypeptidase</fullName>
        <ecNumber evidence="4">3.4.16.4</ecNumber>
    </recommendedName>
</protein>
<evidence type="ECO:0000256" key="13">
    <source>
        <dbReference type="PIRSR" id="PIRSR618044-1"/>
    </source>
</evidence>
<dbReference type="UniPathway" id="UPA00219"/>
<keyword evidence="19" id="KW-1185">Reference proteome</keyword>
<evidence type="ECO:0000256" key="9">
    <source>
        <dbReference type="ARBA" id="ARBA00022960"/>
    </source>
</evidence>
<dbReference type="STRING" id="858215.Thexy_1552"/>
<dbReference type="RefSeq" id="WP_013788319.1">
    <property type="nucleotide sequence ID" value="NC_015555.1"/>
</dbReference>
<dbReference type="HOGENOM" id="CLU_027070_7_3_9"/>
<dbReference type="PANTHER" id="PTHR21581">
    <property type="entry name" value="D-ALANYL-D-ALANINE CARBOXYPEPTIDASE"/>
    <property type="match status" value="1"/>
</dbReference>
<comment type="function">
    <text evidence="1">Removes C-terminal D-alanyl residues from sugar-peptide cell wall precursors.</text>
</comment>
<comment type="similarity">
    <text evidence="3 15">Belongs to the peptidase S11 family.</text>
</comment>
<dbReference type="SMART" id="SM00936">
    <property type="entry name" value="PBP5_C"/>
    <property type="match status" value="1"/>
</dbReference>
<evidence type="ECO:0000256" key="1">
    <source>
        <dbReference type="ARBA" id="ARBA00003217"/>
    </source>
</evidence>
<evidence type="ECO:0000256" key="3">
    <source>
        <dbReference type="ARBA" id="ARBA00007164"/>
    </source>
</evidence>
<dbReference type="Proteomes" id="UP000007239">
    <property type="component" value="Chromosome"/>
</dbReference>
<dbReference type="SUPFAM" id="SSF69189">
    <property type="entry name" value="Penicillin-binding protein associated domain"/>
    <property type="match status" value="1"/>
</dbReference>
<dbReference type="GO" id="GO:0008360">
    <property type="term" value="P:regulation of cell shape"/>
    <property type="evidence" value="ECO:0007669"/>
    <property type="project" value="UniProtKB-KW"/>
</dbReference>
<dbReference type="Pfam" id="PF00768">
    <property type="entry name" value="Peptidase_S11"/>
    <property type="match status" value="1"/>
</dbReference>
<feature type="active site" description="Proton acceptor" evidence="13">
    <location>
        <position position="62"/>
    </location>
</feature>
<proteinExistence type="inferred from homology"/>